<comment type="caution">
    <text evidence="2">The sequence shown here is derived from an EMBL/GenBank/DDBJ whole genome shotgun (WGS) entry which is preliminary data.</text>
</comment>
<gene>
    <name evidence="2" type="ORF">PCOR1329_LOCUS68448</name>
</gene>
<dbReference type="Proteomes" id="UP001189429">
    <property type="component" value="Unassembled WGS sequence"/>
</dbReference>
<keyword evidence="3" id="KW-1185">Reference proteome</keyword>
<evidence type="ECO:0000313" key="3">
    <source>
        <dbReference type="Proteomes" id="UP001189429"/>
    </source>
</evidence>
<evidence type="ECO:0000256" key="1">
    <source>
        <dbReference type="SAM" id="MobiDB-lite"/>
    </source>
</evidence>
<organism evidence="2 3">
    <name type="scientific">Prorocentrum cordatum</name>
    <dbReference type="NCBI Taxonomy" id="2364126"/>
    <lineage>
        <taxon>Eukaryota</taxon>
        <taxon>Sar</taxon>
        <taxon>Alveolata</taxon>
        <taxon>Dinophyceae</taxon>
        <taxon>Prorocentrales</taxon>
        <taxon>Prorocentraceae</taxon>
        <taxon>Prorocentrum</taxon>
    </lineage>
</organism>
<sequence>MQCAELDPGNLFFPSGKTVPAAADLPALAPRCKLYEAPTRRPRGGEPGNLDMPFPRGAPTAHLRAGTGRGRGQGRGADAAGHAARAAESPARASEEACARALCSSSFRLAFFTYATALPQASARCPWLR</sequence>
<name>A0ABN9WPL8_9DINO</name>
<reference evidence="2" key="1">
    <citation type="submission" date="2023-10" db="EMBL/GenBank/DDBJ databases">
        <authorList>
            <person name="Chen Y."/>
            <person name="Shah S."/>
            <person name="Dougan E. K."/>
            <person name="Thang M."/>
            <person name="Chan C."/>
        </authorList>
    </citation>
    <scope>NUCLEOTIDE SEQUENCE [LARGE SCALE GENOMIC DNA]</scope>
</reference>
<evidence type="ECO:0000313" key="2">
    <source>
        <dbReference type="EMBL" id="CAK0887368.1"/>
    </source>
</evidence>
<proteinExistence type="predicted"/>
<feature type="compositionally biased region" description="Low complexity" evidence="1">
    <location>
        <begin position="76"/>
        <end position="92"/>
    </location>
</feature>
<protein>
    <submittedName>
        <fullName evidence="2">Uncharacterized protein</fullName>
    </submittedName>
</protein>
<accession>A0ABN9WPL8</accession>
<dbReference type="EMBL" id="CAUYUJ010018933">
    <property type="protein sequence ID" value="CAK0887368.1"/>
    <property type="molecule type" value="Genomic_DNA"/>
</dbReference>
<feature type="region of interest" description="Disordered" evidence="1">
    <location>
        <begin position="36"/>
        <end position="92"/>
    </location>
</feature>